<feature type="binding site" evidence="2">
    <location>
        <position position="326"/>
    </location>
    <ligand>
        <name>Zn(2+)</name>
        <dbReference type="ChEBI" id="CHEBI:29105"/>
    </ligand>
</feature>
<evidence type="ECO:0000313" key="3">
    <source>
        <dbReference type="EMBL" id="KAK7110913.1"/>
    </source>
</evidence>
<dbReference type="SMART" id="SM01260">
    <property type="entry name" value="LANC_like"/>
    <property type="match status" value="1"/>
</dbReference>
<dbReference type="InterPro" id="IPR012341">
    <property type="entry name" value="6hp_glycosidase-like_sf"/>
</dbReference>
<dbReference type="AlphaFoldDB" id="A0AAN9GJA0"/>
<accession>A0AAN9GJA0</accession>
<evidence type="ECO:0008006" key="5">
    <source>
        <dbReference type="Google" id="ProtNLM"/>
    </source>
</evidence>
<dbReference type="SUPFAM" id="SSF158745">
    <property type="entry name" value="LanC-like"/>
    <property type="match status" value="1"/>
</dbReference>
<proteinExistence type="inferred from homology"/>
<keyword evidence="4" id="KW-1185">Reference proteome</keyword>
<protein>
    <recommendedName>
        <fullName evidence="5">LanC-like protein 2</fullName>
    </recommendedName>
</protein>
<dbReference type="Gene3D" id="1.50.10.10">
    <property type="match status" value="1"/>
</dbReference>
<dbReference type="PANTHER" id="PTHR12736:SF21">
    <property type="entry name" value="LANC-LIKE PROTEIN 2"/>
    <property type="match status" value="1"/>
</dbReference>
<dbReference type="InterPro" id="IPR007822">
    <property type="entry name" value="LANC-like"/>
</dbReference>
<evidence type="ECO:0000256" key="2">
    <source>
        <dbReference type="PIRSR" id="PIRSR607822-1"/>
    </source>
</evidence>
<dbReference type="PRINTS" id="PR01950">
    <property type="entry name" value="LANCSUPER"/>
</dbReference>
<evidence type="ECO:0000256" key="1">
    <source>
        <dbReference type="ARBA" id="ARBA00007179"/>
    </source>
</evidence>
<dbReference type="InterPro" id="IPR020464">
    <property type="entry name" value="LanC-like_prot_euk"/>
</dbReference>
<feature type="binding site" evidence="2">
    <location>
        <position position="325"/>
    </location>
    <ligand>
        <name>Zn(2+)</name>
        <dbReference type="ChEBI" id="CHEBI:29105"/>
    </ligand>
</feature>
<dbReference type="GO" id="GO:0046872">
    <property type="term" value="F:metal ion binding"/>
    <property type="evidence" value="ECO:0007669"/>
    <property type="project" value="UniProtKB-KW"/>
</dbReference>
<comment type="similarity">
    <text evidence="1">Belongs to the LanC-like protein family.</text>
</comment>
<name>A0AAN9GJA0_9CAEN</name>
<dbReference type="Pfam" id="PF05147">
    <property type="entry name" value="LANC_like"/>
    <property type="match status" value="1"/>
</dbReference>
<dbReference type="Proteomes" id="UP001374579">
    <property type="component" value="Unassembled WGS sequence"/>
</dbReference>
<evidence type="ECO:0000313" key="4">
    <source>
        <dbReference type="Proteomes" id="UP001374579"/>
    </source>
</evidence>
<sequence length="402" mass="44892">MTSRSFPNLFPDYHGEQILAKNERLDDEFSHRVKASMNSLLGQLQAGLQHVKGDNYSVYTGQTGIALLYLHLYHTFPDATDRQSYLEKAVGYLQPALRHLGSGVFTFMCGDAGTLAVAAVAFARLGDSRTSKECLSRLEGLSGEVVKESGTPDEHLYGRAGYLAALMFVQSHLGSNVIHVDTIRKVVRAMLASGQALSHKKKWEPPLMYAWYKEHYMGAAHGLAGIIYTLLLARKDPELCAEIDKVVPATMDYLLKLQFPSGNFPAVIGEKDDRLVHWCHGAPGWTSMLALAYQAYNNHHYLEAAERCGEVTWQRGLLKKGYGLCHGTAGNAYAFLALFRLTQNQKHLYRACKFAEWCFDYGKHGCRVPDTPFSLFEGMAGTVYFLADILNPLKARFPAYEY</sequence>
<dbReference type="GO" id="GO:0031179">
    <property type="term" value="P:peptide modification"/>
    <property type="evidence" value="ECO:0007669"/>
    <property type="project" value="InterPro"/>
</dbReference>
<feature type="binding site" evidence="2">
    <location>
        <position position="279"/>
    </location>
    <ligand>
        <name>Zn(2+)</name>
        <dbReference type="ChEBI" id="CHEBI:29105"/>
    </ligand>
</feature>
<dbReference type="PANTHER" id="PTHR12736">
    <property type="entry name" value="LANC-LIKE PROTEIN"/>
    <property type="match status" value="1"/>
</dbReference>
<reference evidence="3 4" key="1">
    <citation type="submission" date="2024-02" db="EMBL/GenBank/DDBJ databases">
        <title>Chromosome-scale genome assembly of the rough periwinkle Littorina saxatilis.</title>
        <authorList>
            <person name="De Jode A."/>
            <person name="Faria R."/>
            <person name="Formenti G."/>
            <person name="Sims Y."/>
            <person name="Smith T.P."/>
            <person name="Tracey A."/>
            <person name="Wood J.M.D."/>
            <person name="Zagrodzka Z.B."/>
            <person name="Johannesson K."/>
            <person name="Butlin R.K."/>
            <person name="Leder E.H."/>
        </authorList>
    </citation>
    <scope>NUCLEOTIDE SEQUENCE [LARGE SCALE GENOMIC DNA]</scope>
    <source>
        <strain evidence="3">Snail1</strain>
        <tissue evidence="3">Muscle</tissue>
    </source>
</reference>
<dbReference type="EMBL" id="JBAMIC010000003">
    <property type="protein sequence ID" value="KAK7110913.1"/>
    <property type="molecule type" value="Genomic_DNA"/>
</dbReference>
<dbReference type="CDD" id="cd04794">
    <property type="entry name" value="euk_LANCL"/>
    <property type="match status" value="1"/>
</dbReference>
<keyword evidence="2" id="KW-0479">Metal-binding</keyword>
<dbReference type="GO" id="GO:0005886">
    <property type="term" value="C:plasma membrane"/>
    <property type="evidence" value="ECO:0007669"/>
    <property type="project" value="TreeGrafter"/>
</dbReference>
<comment type="caution">
    <text evidence="3">The sequence shown here is derived from an EMBL/GenBank/DDBJ whole genome shotgun (WGS) entry which is preliminary data.</text>
</comment>
<dbReference type="PRINTS" id="PR01951">
    <property type="entry name" value="LANCEUKARYTE"/>
</dbReference>
<organism evidence="3 4">
    <name type="scientific">Littorina saxatilis</name>
    <dbReference type="NCBI Taxonomy" id="31220"/>
    <lineage>
        <taxon>Eukaryota</taxon>
        <taxon>Metazoa</taxon>
        <taxon>Spiralia</taxon>
        <taxon>Lophotrochozoa</taxon>
        <taxon>Mollusca</taxon>
        <taxon>Gastropoda</taxon>
        <taxon>Caenogastropoda</taxon>
        <taxon>Littorinimorpha</taxon>
        <taxon>Littorinoidea</taxon>
        <taxon>Littorinidae</taxon>
        <taxon>Littorina</taxon>
    </lineage>
</organism>
<dbReference type="GO" id="GO:0005975">
    <property type="term" value="P:carbohydrate metabolic process"/>
    <property type="evidence" value="ECO:0007669"/>
    <property type="project" value="InterPro"/>
</dbReference>
<keyword evidence="2" id="KW-0862">Zinc</keyword>
<gene>
    <name evidence="3" type="ORF">V1264_014710</name>
</gene>